<keyword evidence="2" id="KW-1185">Reference proteome</keyword>
<evidence type="ECO:0000313" key="2">
    <source>
        <dbReference type="Proteomes" id="UP001582793"/>
    </source>
</evidence>
<accession>A0ABV5D264</accession>
<proteinExistence type="predicted"/>
<organism evidence="1 2">
    <name type="scientific">Polymorphospora lycopeni</name>
    <dbReference type="NCBI Taxonomy" id="3140240"/>
    <lineage>
        <taxon>Bacteria</taxon>
        <taxon>Bacillati</taxon>
        <taxon>Actinomycetota</taxon>
        <taxon>Actinomycetes</taxon>
        <taxon>Micromonosporales</taxon>
        <taxon>Micromonosporaceae</taxon>
        <taxon>Polymorphospora</taxon>
    </lineage>
</organism>
<evidence type="ECO:0000313" key="1">
    <source>
        <dbReference type="EMBL" id="MFB6398353.1"/>
    </source>
</evidence>
<dbReference type="RefSeq" id="WP_375737152.1">
    <property type="nucleotide sequence ID" value="NZ_JBCGDC010000231.1"/>
</dbReference>
<comment type="caution">
    <text evidence="1">The sequence shown here is derived from an EMBL/GenBank/DDBJ whole genome shotgun (WGS) entry which is preliminary data.</text>
</comment>
<dbReference type="EMBL" id="JBCGDC010000231">
    <property type="protein sequence ID" value="MFB6398353.1"/>
    <property type="molecule type" value="Genomic_DNA"/>
</dbReference>
<name>A0ABV5D264_9ACTN</name>
<sequence>MTLLLRDYHGHSYELTSADEAGRRFDEQIETIMPHGGCGQTITIGPAGSPVLRVDIDIDADRAAVRWLPDGSHAVALDPDRPITVYESPDAGLCDIPADLVRLDTTAARQVVVDYAATGDRPASVLWRTTDGA</sequence>
<reference evidence="1 2" key="1">
    <citation type="submission" date="2024-04" db="EMBL/GenBank/DDBJ databases">
        <title>Polymorphospora sp. isolated from Baiyangdian Lake in Xiong'an New Area.</title>
        <authorList>
            <person name="Zhang X."/>
            <person name="Liu J."/>
        </authorList>
    </citation>
    <scope>NUCLEOTIDE SEQUENCE [LARGE SCALE GENOMIC DNA]</scope>
    <source>
        <strain evidence="1 2">2-325</strain>
    </source>
</reference>
<gene>
    <name evidence="1" type="ORF">AAFH96_35560</name>
</gene>
<dbReference type="Proteomes" id="UP001582793">
    <property type="component" value="Unassembled WGS sequence"/>
</dbReference>
<protein>
    <submittedName>
        <fullName evidence="1">Uncharacterized protein</fullName>
    </submittedName>
</protein>